<dbReference type="InterPro" id="IPR045336">
    <property type="entry name" value="MmgE_PrpD_N"/>
</dbReference>
<comment type="caution">
    <text evidence="4">The sequence shown here is derived from an EMBL/GenBank/DDBJ whole genome shotgun (WGS) entry which is preliminary data.</text>
</comment>
<gene>
    <name evidence="4" type="ORF">IEQ31_30045</name>
</gene>
<evidence type="ECO:0000313" key="4">
    <source>
        <dbReference type="EMBL" id="MBD3147389.1"/>
    </source>
</evidence>
<feature type="domain" description="MmgE/PrpD N-terminal" evidence="2">
    <location>
        <begin position="24"/>
        <end position="245"/>
    </location>
</feature>
<dbReference type="RefSeq" id="WP_191054589.1">
    <property type="nucleotide sequence ID" value="NZ_JACXRZ010000030.1"/>
</dbReference>
<proteinExistence type="inferred from homology"/>
<evidence type="ECO:0000259" key="3">
    <source>
        <dbReference type="Pfam" id="PF19305"/>
    </source>
</evidence>
<protein>
    <submittedName>
        <fullName evidence="4">MmgE/PrpD family protein</fullName>
    </submittedName>
</protein>
<accession>A0ABR8L8Z1</accession>
<feature type="domain" description="MmgE/PrpD C-terminal" evidence="3">
    <location>
        <begin position="270"/>
        <end position="383"/>
    </location>
</feature>
<name>A0ABR8L8Z1_9ACTN</name>
<evidence type="ECO:0000259" key="2">
    <source>
        <dbReference type="Pfam" id="PF03972"/>
    </source>
</evidence>
<reference evidence="4 5" key="1">
    <citation type="submission" date="2020-09" db="EMBL/GenBank/DDBJ databases">
        <title>Actinomycete isolated from the Camponotus japonicus Mayr.</title>
        <authorList>
            <person name="Gong X."/>
        </authorList>
    </citation>
    <scope>NUCLEOTIDE SEQUENCE [LARGE SCALE GENOMIC DNA]</scope>
    <source>
        <strain evidence="4 5">2C-HV3</strain>
    </source>
</reference>
<dbReference type="PANTHER" id="PTHR16943">
    <property type="entry name" value="2-METHYLCITRATE DEHYDRATASE-RELATED"/>
    <property type="match status" value="1"/>
</dbReference>
<dbReference type="InterPro" id="IPR036148">
    <property type="entry name" value="MmgE/PrpD_sf"/>
</dbReference>
<evidence type="ECO:0000313" key="5">
    <source>
        <dbReference type="Proteomes" id="UP000653231"/>
    </source>
</evidence>
<dbReference type="EMBL" id="JACXRZ010000030">
    <property type="protein sequence ID" value="MBD3147389.1"/>
    <property type="molecule type" value="Genomic_DNA"/>
</dbReference>
<keyword evidence="5" id="KW-1185">Reference proteome</keyword>
<sequence>MTTTRPAGVTSGEPAEPPASLTARLAAWAHAVTYEDIPAATLAAARSQLISNLAAVRASLRHPAGRAIVAAFGPPLRADPTRSACVLAALASALDFDEVAYGGHVSTGGVNVAIAHAGVDRLDGRALLTTIVTANECAARITAATILSPFFRGQTNTHCHLAGAAAARLRARDATPGEWVAGLGLALGTLPVPLHHAVVTSDVKALSAAASVRMALDGCDGAAHGLTGPAAILEHPEGLLAALSAVPLPEIVTTGLGRRWHTDTLTYKRFPGSAYLHAAFDCAERLHRRLGAVDASRVRRVVVHGSLLTWQMEQKVARELDGPRTNVSAATLSVGYGVATLLMTGAFGPGDLTPSALADPERWALAEKVVVEHDMDLSIRMAQATSPLGESLRRAGDRALDWPEFVRWTGDAAPALLAALGGPEETFEQATMAIGARVAVELADGTAAAESRDAFVGSAGPETRRDHGAIVARKFLSTGGPRDVLAELEHLDALGPEQVVAVLARAVEDLPEP</sequence>
<dbReference type="Pfam" id="PF19305">
    <property type="entry name" value="MmgE_PrpD_C"/>
    <property type="match status" value="1"/>
</dbReference>
<dbReference type="Pfam" id="PF03972">
    <property type="entry name" value="MmgE_PrpD_N"/>
    <property type="match status" value="1"/>
</dbReference>
<evidence type="ECO:0000256" key="1">
    <source>
        <dbReference type="ARBA" id="ARBA00006174"/>
    </source>
</evidence>
<dbReference type="Proteomes" id="UP000653231">
    <property type="component" value="Unassembled WGS sequence"/>
</dbReference>
<comment type="similarity">
    <text evidence="1">Belongs to the PrpD family.</text>
</comment>
<dbReference type="SUPFAM" id="SSF103378">
    <property type="entry name" value="2-methylcitrate dehydratase PrpD"/>
    <property type="match status" value="1"/>
</dbReference>
<dbReference type="InterPro" id="IPR042183">
    <property type="entry name" value="MmgE/PrpD_sf_1"/>
</dbReference>
<dbReference type="PANTHER" id="PTHR16943:SF8">
    <property type="entry name" value="2-METHYLCITRATE DEHYDRATASE"/>
    <property type="match status" value="1"/>
</dbReference>
<dbReference type="InterPro" id="IPR045337">
    <property type="entry name" value="MmgE_PrpD_C"/>
</dbReference>
<dbReference type="Gene3D" id="1.10.4100.10">
    <property type="entry name" value="2-methylcitrate dehydratase PrpD"/>
    <property type="match status" value="1"/>
</dbReference>
<organism evidence="4 5">
    <name type="scientific">Microbispora bryophytorum subsp. camponoti</name>
    <dbReference type="NCBI Taxonomy" id="1677852"/>
    <lineage>
        <taxon>Bacteria</taxon>
        <taxon>Bacillati</taxon>
        <taxon>Actinomycetota</taxon>
        <taxon>Actinomycetes</taxon>
        <taxon>Streptosporangiales</taxon>
        <taxon>Streptosporangiaceae</taxon>
        <taxon>Microbispora</taxon>
    </lineage>
</organism>
<dbReference type="InterPro" id="IPR005656">
    <property type="entry name" value="MmgE_PrpD"/>
</dbReference>